<dbReference type="InterPro" id="IPR004358">
    <property type="entry name" value="Sig_transdc_His_kin-like_C"/>
</dbReference>
<dbReference type="InterPro" id="IPR000014">
    <property type="entry name" value="PAS"/>
</dbReference>
<dbReference type="InterPro" id="IPR027939">
    <property type="entry name" value="NMT1/THI5"/>
</dbReference>
<dbReference type="SUPFAM" id="SSF53850">
    <property type="entry name" value="Periplasmic binding protein-like II"/>
    <property type="match status" value="2"/>
</dbReference>
<dbReference type="Pfam" id="PF00512">
    <property type="entry name" value="HisKA"/>
    <property type="match status" value="1"/>
</dbReference>
<dbReference type="PROSITE" id="PS50109">
    <property type="entry name" value="HIS_KIN"/>
    <property type="match status" value="1"/>
</dbReference>
<dbReference type="RefSeq" id="WP_099311781.1">
    <property type="nucleotide sequence ID" value="NZ_CP032101.1"/>
</dbReference>
<evidence type="ECO:0000256" key="10">
    <source>
        <dbReference type="ARBA" id="ARBA00022898"/>
    </source>
</evidence>
<dbReference type="InterPro" id="IPR036890">
    <property type="entry name" value="HATPase_C_sf"/>
</dbReference>
<dbReference type="Gene3D" id="3.30.565.10">
    <property type="entry name" value="Histidine kinase-like ATPase, C-terminal domain"/>
    <property type="match status" value="1"/>
</dbReference>
<sequence length="970" mass="113598">MSIFRCIIFIYFIFFNYSIANETNKVTIQLNWKYQFEFAGYIAAVEKGFYKDIGFDVTLKELTKDINVVDFVKNKKATFGIYDSSILSGYDKKQAIILLANYLKKSPLVLITKQDIFSPTDLKDKKIYMTEFEFENSSLSRVFQKFNIKKDDINLISSFKPIDDFILKKADAFSAYITNETYYLNKKRIPYNIISPSNYEIYGFGGNLFSSLEYVQNNPTKIKDFIKATNKGWEYALKNKKEIIDIIYNKYSKLKSKEALFYEAKKIEKVMLLDAYKLGEVRKTIIEDELKRAKNKNLVDKSLTINDIVFSFSKYSKNHSFTNEEIYYLNNKKSIKMCVDPSWMPYEKIQNNKHIGIISDYMRYFEKQIKTPISLYKTNSWQDSLRAFKNKKCDIISAVSKTKDRKKIMNITQSYLDYHLVVATRVEERFFDSLDDLPNDKTLAIVKDYRHSSILKKRYPNKKFIYVSSVDEGLEKLSKKEIFGFIDSITSVGYKIQKEYFSQLKIAGKFDEKYSLGVGVRSDDKLLFSIFDKLINKLDSQSKNEILKKWINFNYEKGFDYSSFWKIFIVFAIIVLVITYRYKEVVDNKQKLQRQRKKLEEKNKELKLTQEALKESIRNFEVLLDSTMEAVLVFQDHNCIDINKVGYKLLGYKNKEEVIGQNLYHHVHNDFIVTLKESLNKNLDSYEIEFVRTDGTTFPALVKDRYITLKNKRVKLFTIVDLTELKSKERLLFKQSKLASMGEMIGNIAHQWRQPLSLISTIATGLKLRIETKTENKEESVEFLEKLNVTAQHLSSTIDDFRNFFAADKKKESFFAYSLIEQNLVLLESIFKTNFINIEQNIDKTLQLTTYKNELTQALLNILNNANDAFKEKDMEDKYIFIDVVEKSKEVVICIKDNAGGIPENIIENIFEPYFTTKHKSDGTGIGLYMTYQIIHEHIHGKIEVSNSNYIFNKKSHKGAKFTITIPRKL</sequence>
<keyword evidence="12" id="KW-0408">Iron</keyword>
<dbReference type="Pfam" id="PF00497">
    <property type="entry name" value="SBP_bac_3"/>
    <property type="match status" value="1"/>
</dbReference>
<keyword evidence="9" id="KW-0479">Metal-binding</keyword>
<dbReference type="SMART" id="SM00388">
    <property type="entry name" value="HisKA"/>
    <property type="match status" value="1"/>
</dbReference>
<feature type="coiled-coil region" evidence="15">
    <location>
        <begin position="582"/>
        <end position="619"/>
    </location>
</feature>
<evidence type="ECO:0000256" key="15">
    <source>
        <dbReference type="SAM" id="Coils"/>
    </source>
</evidence>
<evidence type="ECO:0000256" key="14">
    <source>
        <dbReference type="ARBA" id="ARBA00048179"/>
    </source>
</evidence>
<keyword evidence="7" id="KW-0597">Phosphoprotein</keyword>
<dbReference type="SUPFAM" id="SSF55874">
    <property type="entry name" value="ATPase domain of HSP90 chaperone/DNA topoisomerase II/histidine kinase"/>
    <property type="match status" value="1"/>
</dbReference>
<evidence type="ECO:0000313" key="17">
    <source>
        <dbReference type="EMBL" id="AXX86273.1"/>
    </source>
</evidence>
<name>A0A347TI45_9BACT</name>
<dbReference type="Proteomes" id="UP000224740">
    <property type="component" value="Unassembled WGS sequence"/>
</dbReference>
<evidence type="ECO:0000256" key="3">
    <source>
        <dbReference type="ARBA" id="ARBA00004948"/>
    </source>
</evidence>
<dbReference type="Pfam" id="PF02518">
    <property type="entry name" value="HATPase_c"/>
    <property type="match status" value="1"/>
</dbReference>
<comment type="catalytic activity">
    <reaction evidence="14">
        <text>N(6)-(pyridoxal phosphate)-L-lysyl-[4-amino-5-hydroxymethyl-2-methylpyrimidine phosphate synthase] + L-histidyl-[4-amino-5-hydroxymethyl-2-methylpyrimidine phosphate synthase] + 2 Fe(3+) + 4 H2O = L-lysyl-[4-amino-5-hydroxymethyl-2-methylpyrimidine phosphate synthase] + (2S)-2-amino-5-hydroxy-4-oxopentanoyl-[4-amino-5-hydroxymethyl-2-methylpyrimidine phosphate synthase] + 4-amino-2-methyl-5-(phosphooxymethyl)pyrimidine + 3-oxopropanoate + 2 Fe(2+) + 2 H(+)</text>
        <dbReference type="Rhea" id="RHEA:65756"/>
        <dbReference type="Rhea" id="RHEA-COMP:16892"/>
        <dbReference type="Rhea" id="RHEA-COMP:16893"/>
        <dbReference type="Rhea" id="RHEA-COMP:16894"/>
        <dbReference type="Rhea" id="RHEA-COMP:16895"/>
        <dbReference type="ChEBI" id="CHEBI:15377"/>
        <dbReference type="ChEBI" id="CHEBI:15378"/>
        <dbReference type="ChEBI" id="CHEBI:29033"/>
        <dbReference type="ChEBI" id="CHEBI:29034"/>
        <dbReference type="ChEBI" id="CHEBI:29969"/>
        <dbReference type="ChEBI" id="CHEBI:29979"/>
        <dbReference type="ChEBI" id="CHEBI:33190"/>
        <dbReference type="ChEBI" id="CHEBI:58354"/>
        <dbReference type="ChEBI" id="CHEBI:143915"/>
        <dbReference type="ChEBI" id="CHEBI:157692"/>
    </reaction>
    <physiologicalReaction direction="left-to-right" evidence="14">
        <dbReference type="Rhea" id="RHEA:65757"/>
    </physiologicalReaction>
</comment>
<dbReference type="Pfam" id="PF09084">
    <property type="entry name" value="NMT1"/>
    <property type="match status" value="1"/>
</dbReference>
<dbReference type="Gene3D" id="3.30.450.20">
    <property type="entry name" value="PAS domain"/>
    <property type="match status" value="1"/>
</dbReference>
<keyword evidence="17" id="KW-0418">Kinase</keyword>
<evidence type="ECO:0000256" key="5">
    <source>
        <dbReference type="ARBA" id="ARBA00011738"/>
    </source>
</evidence>
<dbReference type="GO" id="GO:0046872">
    <property type="term" value="F:metal ion binding"/>
    <property type="evidence" value="ECO:0007669"/>
    <property type="project" value="UniProtKB-KW"/>
</dbReference>
<dbReference type="KEGG" id="amar:AMRN_0505"/>
<dbReference type="SMART" id="SM00062">
    <property type="entry name" value="PBPb"/>
    <property type="match status" value="1"/>
</dbReference>
<keyword evidence="10" id="KW-0663">Pyridoxal phosphate</keyword>
<evidence type="ECO:0000256" key="8">
    <source>
        <dbReference type="ARBA" id="ARBA00022679"/>
    </source>
</evidence>
<keyword evidence="15" id="KW-0175">Coiled coil</keyword>
<dbReference type="InterPro" id="IPR035965">
    <property type="entry name" value="PAS-like_dom_sf"/>
</dbReference>
<evidence type="ECO:0000256" key="2">
    <source>
        <dbReference type="ARBA" id="ARBA00003469"/>
    </source>
</evidence>
<reference evidence="19" key="1">
    <citation type="submission" date="2017-09" db="EMBL/GenBank/DDBJ databases">
        <title>Arcobacter canalis sp. nov., a new species isolated from a water canal contaminated with urban sewage.</title>
        <authorList>
            <person name="Perez-Cataluna A."/>
            <person name="Salas-Masso N."/>
            <person name="Figueras M.J."/>
        </authorList>
    </citation>
    <scope>NUCLEOTIDE SEQUENCE [LARGE SCALE GENOMIC DNA]</scope>
    <source>
        <strain evidence="19">CECT 7727</strain>
    </source>
</reference>
<comment type="pathway">
    <text evidence="3">Cofactor biosynthesis; thiamine diphosphate biosynthesis.</text>
</comment>
<organism evidence="17 20">
    <name type="scientific">Malaciobacter marinus</name>
    <dbReference type="NCBI Taxonomy" id="505249"/>
    <lineage>
        <taxon>Bacteria</taxon>
        <taxon>Pseudomonadati</taxon>
        <taxon>Campylobacterota</taxon>
        <taxon>Epsilonproteobacteria</taxon>
        <taxon>Campylobacterales</taxon>
        <taxon>Arcobacteraceae</taxon>
        <taxon>Malaciobacter</taxon>
    </lineage>
</organism>
<dbReference type="SMART" id="SM00387">
    <property type="entry name" value="HATPase_c"/>
    <property type="match status" value="1"/>
</dbReference>
<dbReference type="InterPro" id="IPR001638">
    <property type="entry name" value="Solute-binding_3/MltF_N"/>
</dbReference>
<keyword evidence="11" id="KW-0784">Thiamine biosynthesis</keyword>
<reference evidence="18" key="2">
    <citation type="submission" date="2017-09" db="EMBL/GenBank/DDBJ databases">
        <authorList>
            <person name="Perez-Cataluna A."/>
            <person name="Figueras M.J."/>
            <person name="Salas-Masso N."/>
        </authorList>
    </citation>
    <scope>NUCLEOTIDE SEQUENCE</scope>
    <source>
        <strain evidence="18">CECT 7727</strain>
    </source>
</reference>
<evidence type="ECO:0000256" key="7">
    <source>
        <dbReference type="ARBA" id="ARBA00022553"/>
    </source>
</evidence>
<protein>
    <recommendedName>
        <fullName evidence="6">histidine kinase</fullName>
        <ecNumber evidence="6">2.7.13.3</ecNumber>
    </recommendedName>
    <alternativeName>
        <fullName evidence="13">Thiamine pyrimidine synthase</fullName>
    </alternativeName>
</protein>
<comment type="function">
    <text evidence="2">Responsible for the formation of the pyrimidine heterocycle in the thiamine biosynthesis pathway. Catalyzes the formation of hydroxymethylpyrimidine phosphate (HMP-P) from histidine and pyridoxal phosphate (PLP). The protein uses PLP and the active site histidine to form HMP-P, generating an inactive enzyme. The enzyme can only undergo a single turnover, which suggests it is a suicide enzyme.</text>
</comment>
<evidence type="ECO:0000256" key="6">
    <source>
        <dbReference type="ARBA" id="ARBA00012438"/>
    </source>
</evidence>
<proteinExistence type="inferred from homology"/>
<dbReference type="GO" id="GO:0009228">
    <property type="term" value="P:thiamine biosynthetic process"/>
    <property type="evidence" value="ECO:0007669"/>
    <property type="project" value="UniProtKB-KW"/>
</dbReference>
<dbReference type="Proteomes" id="UP000264693">
    <property type="component" value="Chromosome"/>
</dbReference>
<dbReference type="GO" id="GO:0000155">
    <property type="term" value="F:phosphorelay sensor kinase activity"/>
    <property type="evidence" value="ECO:0007669"/>
    <property type="project" value="InterPro"/>
</dbReference>
<dbReference type="CDD" id="cd00130">
    <property type="entry name" value="PAS"/>
    <property type="match status" value="1"/>
</dbReference>
<dbReference type="InterPro" id="IPR003594">
    <property type="entry name" value="HATPase_dom"/>
</dbReference>
<evidence type="ECO:0000313" key="19">
    <source>
        <dbReference type="Proteomes" id="UP000224740"/>
    </source>
</evidence>
<evidence type="ECO:0000256" key="4">
    <source>
        <dbReference type="ARBA" id="ARBA00009406"/>
    </source>
</evidence>
<dbReference type="EMBL" id="NXAO01000049">
    <property type="protein sequence ID" value="PHO14641.1"/>
    <property type="molecule type" value="Genomic_DNA"/>
</dbReference>
<dbReference type="SUPFAM" id="SSF47384">
    <property type="entry name" value="Homodimeric domain of signal transducing histidine kinase"/>
    <property type="match status" value="1"/>
</dbReference>
<dbReference type="InterPro" id="IPR005467">
    <property type="entry name" value="His_kinase_dom"/>
</dbReference>
<dbReference type="EMBL" id="CP032101">
    <property type="protein sequence ID" value="AXX86273.1"/>
    <property type="molecule type" value="Genomic_DNA"/>
</dbReference>
<dbReference type="PRINTS" id="PR00344">
    <property type="entry name" value="BCTRLSENSOR"/>
</dbReference>
<evidence type="ECO:0000313" key="18">
    <source>
        <dbReference type="EMBL" id="PHO14641.1"/>
    </source>
</evidence>
<gene>
    <name evidence="17" type="ORF">AMRN_0505</name>
    <name evidence="18" type="ORF">CPH92_10835</name>
</gene>
<dbReference type="InterPro" id="IPR015168">
    <property type="entry name" value="SsuA/THI5"/>
</dbReference>
<dbReference type="Pfam" id="PF13426">
    <property type="entry name" value="PAS_9"/>
    <property type="match status" value="1"/>
</dbReference>
<dbReference type="InterPro" id="IPR036097">
    <property type="entry name" value="HisK_dim/P_sf"/>
</dbReference>
<dbReference type="CDD" id="cd13708">
    <property type="entry name" value="PBP2_BvgS_like_1"/>
    <property type="match status" value="1"/>
</dbReference>
<dbReference type="Gene3D" id="3.40.190.10">
    <property type="entry name" value="Periplasmic binding protein-like II"/>
    <property type="match status" value="4"/>
</dbReference>
<dbReference type="AlphaFoldDB" id="A0A347TI45"/>
<keyword evidence="8" id="KW-0808">Transferase</keyword>
<feature type="domain" description="Histidine kinase" evidence="16">
    <location>
        <begin position="747"/>
        <end position="970"/>
    </location>
</feature>
<dbReference type="PANTHER" id="PTHR31528">
    <property type="entry name" value="4-AMINO-5-HYDROXYMETHYL-2-METHYLPYRIMIDINE PHOSPHATE SYNTHASE THI11-RELATED"/>
    <property type="match status" value="1"/>
</dbReference>
<evidence type="ECO:0000313" key="20">
    <source>
        <dbReference type="Proteomes" id="UP000264693"/>
    </source>
</evidence>
<evidence type="ECO:0000256" key="13">
    <source>
        <dbReference type="ARBA" id="ARBA00033171"/>
    </source>
</evidence>
<keyword evidence="19" id="KW-1185">Reference proteome</keyword>
<dbReference type="NCBIfam" id="TIGR00229">
    <property type="entry name" value="sensory_box"/>
    <property type="match status" value="1"/>
</dbReference>
<accession>A0A347TI45</accession>
<reference evidence="17 20" key="3">
    <citation type="submission" date="2018-08" db="EMBL/GenBank/DDBJ databases">
        <title>Complete genome of the Arcobacter marinus type strain JCM 15502.</title>
        <authorList>
            <person name="Miller W.G."/>
            <person name="Yee E."/>
            <person name="Huynh S."/>
            <person name="Parker C.T."/>
        </authorList>
    </citation>
    <scope>NUCLEOTIDE SEQUENCE [LARGE SCALE GENOMIC DNA]</scope>
    <source>
        <strain evidence="17 20">JCM 15502</strain>
    </source>
</reference>
<dbReference type="Gene3D" id="1.10.287.130">
    <property type="match status" value="1"/>
</dbReference>
<dbReference type="PANTHER" id="PTHR31528:SF1">
    <property type="entry name" value="4-AMINO-5-HYDROXYMETHYL-2-METHYLPYRIMIDINE PHOSPHATE SYNTHASE THI11-RELATED"/>
    <property type="match status" value="1"/>
</dbReference>
<evidence type="ECO:0000259" key="16">
    <source>
        <dbReference type="PROSITE" id="PS50109"/>
    </source>
</evidence>
<evidence type="ECO:0000256" key="12">
    <source>
        <dbReference type="ARBA" id="ARBA00023004"/>
    </source>
</evidence>
<evidence type="ECO:0000256" key="11">
    <source>
        <dbReference type="ARBA" id="ARBA00022977"/>
    </source>
</evidence>
<evidence type="ECO:0000256" key="9">
    <source>
        <dbReference type="ARBA" id="ARBA00022723"/>
    </source>
</evidence>
<dbReference type="CDD" id="cd00082">
    <property type="entry name" value="HisKA"/>
    <property type="match status" value="1"/>
</dbReference>
<evidence type="ECO:0000256" key="1">
    <source>
        <dbReference type="ARBA" id="ARBA00000085"/>
    </source>
</evidence>
<comment type="subunit">
    <text evidence="5">Homodimer.</text>
</comment>
<dbReference type="SMART" id="SM00091">
    <property type="entry name" value="PAS"/>
    <property type="match status" value="1"/>
</dbReference>
<dbReference type="SUPFAM" id="SSF55785">
    <property type="entry name" value="PYP-like sensor domain (PAS domain)"/>
    <property type="match status" value="1"/>
</dbReference>
<comment type="similarity">
    <text evidence="4">Belongs to the NMT1/THI5 family.</text>
</comment>
<dbReference type="InterPro" id="IPR003661">
    <property type="entry name" value="HisK_dim/P_dom"/>
</dbReference>
<dbReference type="EC" id="2.7.13.3" evidence="6"/>
<comment type="catalytic activity">
    <reaction evidence="1">
        <text>ATP + protein L-histidine = ADP + protein N-phospho-L-histidine.</text>
        <dbReference type="EC" id="2.7.13.3"/>
    </reaction>
</comment>